<dbReference type="AlphaFoldDB" id="A0A0D6EWX3"/>
<keyword evidence="3" id="KW-0132">Cell division</keyword>
<keyword evidence="4" id="KW-1185">Reference proteome</keyword>
<proteinExistence type="predicted"/>
<feature type="region of interest" description="Disordered" evidence="1">
    <location>
        <begin position="95"/>
        <end position="115"/>
    </location>
</feature>
<dbReference type="STRING" id="1581557.BN1208_1252"/>
<feature type="transmembrane region" description="Helical" evidence="2">
    <location>
        <begin position="12"/>
        <end position="32"/>
    </location>
</feature>
<keyword evidence="2" id="KW-0472">Membrane</keyword>
<keyword evidence="2" id="KW-0812">Transmembrane</keyword>
<keyword evidence="2" id="KW-1133">Transmembrane helix</keyword>
<feature type="region of interest" description="Disordered" evidence="1">
    <location>
        <begin position="140"/>
        <end position="165"/>
    </location>
</feature>
<dbReference type="Proteomes" id="UP000064007">
    <property type="component" value="Chromosome 1"/>
</dbReference>
<dbReference type="RefSeq" id="WP_046488888.1">
    <property type="nucleotide sequence ID" value="NZ_LN827929.1"/>
</dbReference>
<feature type="compositionally biased region" description="Basic and acidic residues" evidence="1">
    <location>
        <begin position="140"/>
        <end position="154"/>
    </location>
</feature>
<gene>
    <name evidence="3" type="ORF">BN1208_1252</name>
</gene>
<name>A0A0D6EWX3_9PROT</name>
<dbReference type="EMBL" id="LN827929">
    <property type="protein sequence ID" value="CEZ20132.1"/>
    <property type="molecule type" value="Genomic_DNA"/>
</dbReference>
<keyword evidence="3" id="KW-0131">Cell cycle</keyword>
<feature type="region of interest" description="Disordered" evidence="1">
    <location>
        <begin position="58"/>
        <end position="83"/>
    </location>
</feature>
<dbReference type="GO" id="GO:0051301">
    <property type="term" value="P:cell division"/>
    <property type="evidence" value="ECO:0007669"/>
    <property type="project" value="UniProtKB-KW"/>
</dbReference>
<evidence type="ECO:0000256" key="1">
    <source>
        <dbReference type="SAM" id="MobiDB-lite"/>
    </source>
</evidence>
<dbReference type="HOGENOM" id="CLU_061525_0_0_4"/>
<evidence type="ECO:0000313" key="4">
    <source>
        <dbReference type="Proteomes" id="UP000064007"/>
    </source>
</evidence>
<dbReference type="SUPFAM" id="SSF74653">
    <property type="entry name" value="TolA/TonB C-terminal domain"/>
    <property type="match status" value="1"/>
</dbReference>
<reference evidence="4" key="1">
    <citation type="submission" date="2014-12" db="EMBL/GenBank/DDBJ databases">
        <authorList>
            <person name="Salcher M.M."/>
        </authorList>
    </citation>
    <scope>NUCLEOTIDE SEQUENCE [LARGE SCALE GENOMIC DNA]</scope>
    <source>
        <strain evidence="4">MMS-10A-171</strain>
    </source>
</reference>
<dbReference type="Gene3D" id="3.30.1150.10">
    <property type="match status" value="1"/>
</dbReference>
<evidence type="ECO:0000313" key="3">
    <source>
        <dbReference type="EMBL" id="CEZ20132.1"/>
    </source>
</evidence>
<accession>A0A0D6EWX3</accession>
<evidence type="ECO:0000256" key="2">
    <source>
        <dbReference type="SAM" id="Phobius"/>
    </source>
</evidence>
<organism evidence="3 4">
    <name type="scientific">Candidatus Methylopumilus planktonicus</name>
    <dbReference type="NCBI Taxonomy" id="1581557"/>
    <lineage>
        <taxon>Bacteria</taxon>
        <taxon>Pseudomonadati</taxon>
        <taxon>Pseudomonadota</taxon>
        <taxon>Betaproteobacteria</taxon>
        <taxon>Nitrosomonadales</taxon>
        <taxon>Methylophilaceae</taxon>
        <taxon>Candidatus Methylopumilus</taxon>
    </lineage>
</organism>
<feature type="compositionally biased region" description="Basic and acidic residues" evidence="1">
    <location>
        <begin position="62"/>
        <end position="83"/>
    </location>
</feature>
<protein>
    <submittedName>
        <fullName evidence="3">Cell division and transport-associated protein TolA</fullName>
    </submittedName>
</protein>
<dbReference type="Pfam" id="PF13103">
    <property type="entry name" value="TonB_2"/>
    <property type="match status" value="1"/>
</dbReference>
<sequence>MIRPQEKIIATRAAIYAASVHIILIVIMIVSFEWRVKLPQVAEVELWDSIPAASVKAVDTPPVEKKIEPEPPKPEPKPSKVEEIIKSLTSDKAEISLKQKKEEEDRKKLEDQKKKDDLKKIQEELLKQDQLAKLQQELLQDKSKPSLNRHEDVKQSNANPTQGGAKLGEIDKYKLLIQRKIQQNVNKQLCGTSPVELQFEIGLMPTGELIGNPKMLKSSGIPVCDESVERAIFQSQPLPVPTDTDLFSKFKNLKLNFRPNEKI</sequence>
<dbReference type="KEGG" id="mbat:BN1208_1252"/>